<feature type="transmembrane region" description="Helical" evidence="1">
    <location>
        <begin position="268"/>
        <end position="287"/>
    </location>
</feature>
<keyword evidence="1" id="KW-0472">Membrane</keyword>
<name>A0A4Z0QBK6_9BACT</name>
<feature type="transmembrane region" description="Helical" evidence="1">
    <location>
        <begin position="96"/>
        <end position="117"/>
    </location>
</feature>
<feature type="transmembrane region" description="Helical" evidence="1">
    <location>
        <begin position="6"/>
        <end position="25"/>
    </location>
</feature>
<feature type="domain" description="Peptidase M56" evidence="2">
    <location>
        <begin position="138"/>
        <end position="257"/>
    </location>
</feature>
<dbReference type="InterPro" id="IPR008756">
    <property type="entry name" value="Peptidase_M56"/>
</dbReference>
<dbReference type="EMBL" id="SRMB01000003">
    <property type="protein sequence ID" value="TGE26759.1"/>
    <property type="molecule type" value="Genomic_DNA"/>
</dbReference>
<dbReference type="Pfam" id="PF05569">
    <property type="entry name" value="Peptidase_M56"/>
    <property type="match status" value="1"/>
</dbReference>
<gene>
    <name evidence="3" type="ORF">E5K02_18470</name>
</gene>
<dbReference type="AlphaFoldDB" id="A0A4Z0QBK6"/>
<reference evidence="3 4" key="1">
    <citation type="submission" date="2019-04" db="EMBL/GenBank/DDBJ databases">
        <authorList>
            <person name="Feng G."/>
            <person name="Zhang J."/>
            <person name="Zhu H."/>
        </authorList>
    </citation>
    <scope>NUCLEOTIDE SEQUENCE [LARGE SCALE GENOMIC DNA]</scope>
    <source>
        <strain evidence="3 4">9PBR-1</strain>
    </source>
</reference>
<keyword evidence="1" id="KW-1133">Transmembrane helix</keyword>
<evidence type="ECO:0000313" key="3">
    <source>
        <dbReference type="EMBL" id="TGE26759.1"/>
    </source>
</evidence>
<dbReference type="PANTHER" id="PTHR34978">
    <property type="entry name" value="POSSIBLE SENSOR-TRANSDUCER PROTEIN BLAR"/>
    <property type="match status" value="1"/>
</dbReference>
<dbReference type="InterPro" id="IPR052173">
    <property type="entry name" value="Beta-lactam_resp_regulator"/>
</dbReference>
<dbReference type="RefSeq" id="WP_135396663.1">
    <property type="nucleotide sequence ID" value="NZ_SRMB01000003.1"/>
</dbReference>
<feature type="transmembrane region" description="Helical" evidence="1">
    <location>
        <begin position="37"/>
        <end position="58"/>
    </location>
</feature>
<dbReference type="OrthoDB" id="1522859at2"/>
<proteinExistence type="predicted"/>
<dbReference type="PANTHER" id="PTHR34978:SF3">
    <property type="entry name" value="SLR0241 PROTEIN"/>
    <property type="match status" value="1"/>
</dbReference>
<protein>
    <submittedName>
        <fullName evidence="3">M56 family peptidase</fullName>
    </submittedName>
</protein>
<keyword evidence="1" id="KW-0812">Transmembrane</keyword>
<evidence type="ECO:0000313" key="4">
    <source>
        <dbReference type="Proteomes" id="UP000298471"/>
    </source>
</evidence>
<sequence>MSALLLYLLQANVALVLFALVYYALLRPLTFYQLNRAFLVFALLFSALYPLVDVAGLLPGPALPLVLPQTVVGWYTVVPSRGPNAPASFDVAGSLGLVYAGGGAVLLLRLLGQLLALRAMHRRSRPGMVSGQAIRHLAEPVSGFSFWQTIYLNPAQYEPAELALVLRHEQVHVRQWHSLDTLLAQLAVVGYWFNPAVWLLRRALAENLEFIVDQQVLHTGLDSKAYQYSLLRASELAPANSLVNHFHFLPLKTRIAMMNKKPSAPLHLVRYALLVPLTLGLSLAFAGPGPALPAATAPAQTSTGRPENALYYIDGKPATKANADQLNPADIAGVNVLKGESLGKVLGNTTATEAILITTKQHENAPEVVALNRKLNSLVDLGGKLLLIGDQEVTLAEFQQALATQTKQVTSLSAQDAQKRFGARATNGAVLIAGRK</sequence>
<comment type="caution">
    <text evidence="3">The sequence shown here is derived from an EMBL/GenBank/DDBJ whole genome shotgun (WGS) entry which is preliminary data.</text>
</comment>
<evidence type="ECO:0000259" key="2">
    <source>
        <dbReference type="Pfam" id="PF05569"/>
    </source>
</evidence>
<accession>A0A4Z0QBK6</accession>
<dbReference type="Proteomes" id="UP000298471">
    <property type="component" value="Unassembled WGS sequence"/>
</dbReference>
<organism evidence="3 4">
    <name type="scientific">Hymenobacter metallicola</name>
    <dbReference type="NCBI Taxonomy" id="2563114"/>
    <lineage>
        <taxon>Bacteria</taxon>
        <taxon>Pseudomonadati</taxon>
        <taxon>Bacteroidota</taxon>
        <taxon>Cytophagia</taxon>
        <taxon>Cytophagales</taxon>
        <taxon>Hymenobacteraceae</taxon>
        <taxon>Hymenobacter</taxon>
    </lineage>
</organism>
<keyword evidence="4" id="KW-1185">Reference proteome</keyword>
<evidence type="ECO:0000256" key="1">
    <source>
        <dbReference type="SAM" id="Phobius"/>
    </source>
</evidence>
<dbReference type="CDD" id="cd07341">
    <property type="entry name" value="M56_BlaR1_MecR1_like"/>
    <property type="match status" value="1"/>
</dbReference>